<dbReference type="GO" id="GO:0005886">
    <property type="term" value="C:plasma membrane"/>
    <property type="evidence" value="ECO:0007669"/>
    <property type="project" value="UniProtKB-SubCell"/>
</dbReference>
<evidence type="ECO:0000256" key="5">
    <source>
        <dbReference type="ARBA" id="ARBA00022989"/>
    </source>
</evidence>
<feature type="transmembrane region" description="Helical" evidence="7">
    <location>
        <begin position="1076"/>
        <end position="1098"/>
    </location>
</feature>
<protein>
    <submittedName>
        <fullName evidence="9">Quinolone resistance protein NorA</fullName>
    </submittedName>
</protein>
<dbReference type="Gene3D" id="3.30.559.30">
    <property type="entry name" value="Nonribosomal peptide synthetase, condensation domain"/>
    <property type="match status" value="1"/>
</dbReference>
<feature type="transmembrane region" description="Helical" evidence="7">
    <location>
        <begin position="1199"/>
        <end position="1221"/>
    </location>
</feature>
<sequence length="1461" mass="156935">MVFFFGMTRVNIASAATSLSALSEKQTTCQVRDMQRAPVEDPQEPGLPLELKWPGVRPVVWSTSGESSFLPRPVGVPEIAQTRAFWEAFLLSLQARGAGTESQYLERGRLLLQGALSLTCCKNVTHSRCFANGECGRSTPQIPASLWQKAARALMSDEKKDEDVKPDDGKGNDQDIKKEREAALEQAQAARAAALPVLSTGDWLDAMPGFWQSADCGLNFNHLHAVQLKGPRLDMKRLRVALDRLQAQHPRLRVEDNTPLPIHEKTGADLATMNLDLEAALLTHMDEHPSVFVTYIWYGDAVQRALLLVGMRHGPGDGRAVEIALAQLLLLYEGRPLPEGHMNYTEIISFDGSLSKEQVQKWRSIEAEFPPKIRHAQHDTFVQPRDPEFRAVFEGFCLELMRLDASETKALAKASRAAGTTVTGAIVAAAHLAVLKDKRYSQEMGNFASALHWFSEVQPDFWHTAREARRFMDHVIQEKVTFPGFIIQNEFLSVEMLQMLSGASAELVSSLGVLTSFGKYDSFEVLENIQAALAGFMTGINLSVCTSGASGTMAMSVQVTKSLGRYTARNIVPRARELAKAVCKHIKEALSNPPPVEPGVDTALSPVGSDFREACEATEIMEPLIAKNKLRLAEAQRTLYCKYLQVTVAAFPLYVRQLMDAGVFSWACEDGARSCSEQGESLQDLYTSTFSAQMRFFILVGLAYDMYGARVASFLGSLTAAICFVGLALAASLDSQEPLTDDEDSKGKNDCGSTDCFVHSGISAFSSLTWVEIWQTFFIGLSNAATQASGSLGFVFNSLAEEGVNIVESFLVLAGLSLLSGLVFLLSCPTKLQTLTQAGRVLNTHPSSLDVYSIVGWKAIKHSVKEACGVYNLYPRQNTCMLLYIGFFMAGELTCISGLEARYRALFQPAEADSLLAAYATLMAVLGIVVNPAAGLLFDYFGFLNVFAFSSFLAFLVPFTLMVPIVVSRYSVTFAPPDFFGTFTGFLTSLAGIIAYFVDAVLQLPSLVDLSFNSESPSTPAVKPVPMLRRLRPVQWAACHRLRGSRCCAQGGHGKRTQPGLAAAWATCSREERRQLAVLSASGAVLNLGFGVVIPALPALSQELGFGALGVGLLLGVPGLARVLVNLPAGVLVDRLGRVPAMVAGELVAALGCLGTALGTSIGTMLPLRFLGGSGASLAAAGSAAYVADMTEKSHLKPFRGAIVGAQGGLISAAYVVGPVIGGLLTQRYGAPMAYATVAGLIAVCGAAYATLPEPRQRTSGVEMRLGILLRDAANDWRSLLQDPRQQALFGCNLALSLNYAALVTIMPLQAFHTFGTTAAEIGGLFSIGSATGIFLAPVAGALSDRWGRAPLLAPSLAVCAAGCFGVAFSQQWELFVLSNLLWSVGEAVLGPVLSAYAADIAPKEKVGSALSLGRQAGDLVFFLAPPVLGFIYDKWPDQGAMMLPAVLTLVCAAAVRHRLK</sequence>
<evidence type="ECO:0000256" key="6">
    <source>
        <dbReference type="ARBA" id="ARBA00023136"/>
    </source>
</evidence>
<keyword evidence="2" id="KW-0813">Transport</keyword>
<evidence type="ECO:0000256" key="1">
    <source>
        <dbReference type="ARBA" id="ARBA00004651"/>
    </source>
</evidence>
<dbReference type="OrthoDB" id="446104at2759"/>
<dbReference type="Gene3D" id="3.30.559.10">
    <property type="entry name" value="Chloramphenicol acetyltransferase-like domain"/>
    <property type="match status" value="1"/>
</dbReference>
<evidence type="ECO:0000313" key="10">
    <source>
        <dbReference type="Proteomes" id="UP000186817"/>
    </source>
</evidence>
<dbReference type="InterPro" id="IPR023213">
    <property type="entry name" value="CAT-like_dom_sf"/>
</dbReference>
<dbReference type="PROSITE" id="PS50850">
    <property type="entry name" value="MFS"/>
    <property type="match status" value="1"/>
</dbReference>
<dbReference type="Pfam" id="PF07690">
    <property type="entry name" value="MFS_1"/>
    <property type="match status" value="2"/>
</dbReference>
<feature type="transmembrane region" description="Helical" evidence="7">
    <location>
        <begin position="1350"/>
        <end position="1369"/>
    </location>
</feature>
<dbReference type="Proteomes" id="UP000186817">
    <property type="component" value="Unassembled WGS sequence"/>
</dbReference>
<dbReference type="InterPro" id="IPR020846">
    <property type="entry name" value="MFS_dom"/>
</dbReference>
<keyword evidence="5 7" id="KW-1133">Transmembrane helix</keyword>
<accession>A0A1Q9DY03</accession>
<keyword evidence="6 7" id="KW-0472">Membrane</keyword>
<feature type="transmembrane region" description="Helical" evidence="7">
    <location>
        <begin position="1168"/>
        <end position="1187"/>
    </location>
</feature>
<dbReference type="PANTHER" id="PTHR23517">
    <property type="entry name" value="RESISTANCE PROTEIN MDTM, PUTATIVE-RELATED-RELATED"/>
    <property type="match status" value="1"/>
</dbReference>
<evidence type="ECO:0000256" key="7">
    <source>
        <dbReference type="SAM" id="Phobius"/>
    </source>
</evidence>
<proteinExistence type="predicted"/>
<dbReference type="InterPro" id="IPR011701">
    <property type="entry name" value="MFS"/>
</dbReference>
<feature type="transmembrane region" description="Helical" evidence="7">
    <location>
        <begin position="881"/>
        <end position="899"/>
    </location>
</feature>
<dbReference type="CDD" id="cd17325">
    <property type="entry name" value="MFS_MdtG_SLC18_like"/>
    <property type="match status" value="1"/>
</dbReference>
<comment type="caution">
    <text evidence="9">The sequence shown here is derived from an EMBL/GenBank/DDBJ whole genome shotgun (WGS) entry which is preliminary data.</text>
</comment>
<feature type="transmembrane region" description="Helical" evidence="7">
    <location>
        <begin position="685"/>
        <end position="704"/>
    </location>
</feature>
<evidence type="ECO:0000256" key="2">
    <source>
        <dbReference type="ARBA" id="ARBA00022448"/>
    </source>
</evidence>
<evidence type="ECO:0000259" key="8">
    <source>
        <dbReference type="PROSITE" id="PS50850"/>
    </source>
</evidence>
<feature type="transmembrane region" description="Helical" evidence="7">
    <location>
        <begin position="945"/>
        <end position="967"/>
    </location>
</feature>
<keyword evidence="4 7" id="KW-0812">Transmembrane</keyword>
<organism evidence="9 10">
    <name type="scientific">Symbiodinium microadriaticum</name>
    <name type="common">Dinoflagellate</name>
    <name type="synonym">Zooxanthella microadriatica</name>
    <dbReference type="NCBI Taxonomy" id="2951"/>
    <lineage>
        <taxon>Eukaryota</taxon>
        <taxon>Sar</taxon>
        <taxon>Alveolata</taxon>
        <taxon>Dinophyceae</taxon>
        <taxon>Suessiales</taxon>
        <taxon>Symbiodiniaceae</taxon>
        <taxon>Symbiodinium</taxon>
    </lineage>
</organism>
<feature type="transmembrane region" description="Helical" evidence="7">
    <location>
        <begin position="711"/>
        <end position="733"/>
    </location>
</feature>
<comment type="subcellular location">
    <subcellularLocation>
        <location evidence="1">Cell membrane</location>
        <topology evidence="1">Multi-pass membrane protein</topology>
    </subcellularLocation>
</comment>
<dbReference type="EMBL" id="LSRX01000341">
    <property type="protein sequence ID" value="OLQ00042.1"/>
    <property type="molecule type" value="Genomic_DNA"/>
</dbReference>
<dbReference type="GO" id="GO:0022857">
    <property type="term" value="F:transmembrane transporter activity"/>
    <property type="evidence" value="ECO:0007669"/>
    <property type="project" value="InterPro"/>
</dbReference>
<feature type="transmembrane region" description="Helical" evidence="7">
    <location>
        <begin position="806"/>
        <end position="826"/>
    </location>
</feature>
<dbReference type="InterPro" id="IPR050171">
    <property type="entry name" value="MFS_Transporters"/>
</dbReference>
<evidence type="ECO:0000256" key="4">
    <source>
        <dbReference type="ARBA" id="ARBA00022692"/>
    </source>
</evidence>
<feature type="transmembrane region" description="Helical" evidence="7">
    <location>
        <begin position="1139"/>
        <end position="1162"/>
    </location>
</feature>
<dbReference type="Gene3D" id="1.20.1250.20">
    <property type="entry name" value="MFS general substrate transporter like domains"/>
    <property type="match status" value="1"/>
</dbReference>
<feature type="transmembrane region" description="Helical" evidence="7">
    <location>
        <begin position="1322"/>
        <end position="1343"/>
    </location>
</feature>
<keyword evidence="10" id="KW-1185">Reference proteome</keyword>
<dbReference type="SUPFAM" id="SSF52777">
    <property type="entry name" value="CoA-dependent acyltransferases"/>
    <property type="match status" value="1"/>
</dbReference>
<feature type="transmembrane region" description="Helical" evidence="7">
    <location>
        <begin position="919"/>
        <end position="938"/>
    </location>
</feature>
<name>A0A1Q9DY03_SYMMI</name>
<keyword evidence="3" id="KW-1003">Cell membrane</keyword>
<dbReference type="PANTHER" id="PTHR23517:SF3">
    <property type="entry name" value="INTEGRAL MEMBRANE TRANSPORT PROTEIN"/>
    <property type="match status" value="1"/>
</dbReference>
<feature type="transmembrane region" description="Helical" evidence="7">
    <location>
        <begin position="1439"/>
        <end position="1456"/>
    </location>
</feature>
<feature type="transmembrane region" description="Helical" evidence="7">
    <location>
        <begin position="1288"/>
        <end position="1310"/>
    </location>
</feature>
<feature type="transmembrane region" description="Helical" evidence="7">
    <location>
        <begin position="979"/>
        <end position="998"/>
    </location>
</feature>
<feature type="transmembrane region" description="Helical" evidence="7">
    <location>
        <begin position="1233"/>
        <end position="1252"/>
    </location>
</feature>
<dbReference type="Gene3D" id="1.20.1720.10">
    <property type="entry name" value="Multidrug resistance protein D"/>
    <property type="match status" value="1"/>
</dbReference>
<evidence type="ECO:0000313" key="9">
    <source>
        <dbReference type="EMBL" id="OLQ00042.1"/>
    </source>
</evidence>
<reference evidence="9 10" key="1">
    <citation type="submission" date="2016-02" db="EMBL/GenBank/DDBJ databases">
        <title>Genome analysis of coral dinoflagellate symbionts highlights evolutionary adaptations to a symbiotic lifestyle.</title>
        <authorList>
            <person name="Aranda M."/>
            <person name="Li Y."/>
            <person name="Liew Y.J."/>
            <person name="Baumgarten S."/>
            <person name="Simakov O."/>
            <person name="Wilson M."/>
            <person name="Piel J."/>
            <person name="Ashoor H."/>
            <person name="Bougouffa S."/>
            <person name="Bajic V.B."/>
            <person name="Ryu T."/>
            <person name="Ravasi T."/>
            <person name="Bayer T."/>
            <person name="Micklem G."/>
            <person name="Kim H."/>
            <person name="Bhak J."/>
            <person name="Lajeunesse T.C."/>
            <person name="Voolstra C.R."/>
        </authorList>
    </citation>
    <scope>NUCLEOTIDE SEQUENCE [LARGE SCALE GENOMIC DNA]</scope>
    <source>
        <strain evidence="9 10">CCMP2467</strain>
    </source>
</reference>
<gene>
    <name evidence="9" type="primary">norA</name>
    <name evidence="9" type="ORF">AK812_SmicGene17332</name>
</gene>
<feature type="transmembrane region" description="Helical" evidence="7">
    <location>
        <begin position="1104"/>
        <end position="1127"/>
    </location>
</feature>
<feature type="domain" description="Major facilitator superfamily (MFS) profile" evidence="8">
    <location>
        <begin position="1075"/>
        <end position="1461"/>
    </location>
</feature>
<dbReference type="InterPro" id="IPR036259">
    <property type="entry name" value="MFS_trans_sf"/>
</dbReference>
<dbReference type="SUPFAM" id="SSF103473">
    <property type="entry name" value="MFS general substrate transporter"/>
    <property type="match status" value="2"/>
</dbReference>
<evidence type="ECO:0000256" key="3">
    <source>
        <dbReference type="ARBA" id="ARBA00022475"/>
    </source>
</evidence>